<keyword evidence="3" id="KW-1185">Reference proteome</keyword>
<evidence type="ECO:0000313" key="3">
    <source>
        <dbReference type="Proteomes" id="UP000076842"/>
    </source>
</evidence>
<organism evidence="2 3">
    <name type="scientific">Calocera cornea HHB12733</name>
    <dbReference type="NCBI Taxonomy" id="1353952"/>
    <lineage>
        <taxon>Eukaryota</taxon>
        <taxon>Fungi</taxon>
        <taxon>Dikarya</taxon>
        <taxon>Basidiomycota</taxon>
        <taxon>Agaricomycotina</taxon>
        <taxon>Dacrymycetes</taxon>
        <taxon>Dacrymycetales</taxon>
        <taxon>Dacrymycetaceae</taxon>
        <taxon>Calocera</taxon>
    </lineage>
</organism>
<proteinExistence type="predicted"/>
<dbReference type="Pfam" id="PF12770">
    <property type="entry name" value="CHAT"/>
    <property type="match status" value="1"/>
</dbReference>
<dbReference type="Proteomes" id="UP000076842">
    <property type="component" value="Unassembled WGS sequence"/>
</dbReference>
<sequence>MIITATEPLVQIPLPDLPSSIVSKLAYTLQQALQTAKDARGVQFLEGVLLGVCRRLWFGGLGTIAAYLQDHGERQGLDEPFRVWWMPTGMLSMLPIHCAGPYDQTLGGLYELFISSYTTTLSALLQGRVAATPPASPVKPFSVLAVAQPQALGAPYLRYAEAEVQGLATSQLANYVTILSGDSATISQFEAELPEHEWLHCCCHARWDPTSPLDSAFRLRDGNFSLGSIIHMRLKKAQFAFLSACHTARHSTILPDESMHLAAGMQIAGFRGVLATQWGMVDKDGPALVELFYGCLAEAGFPPDPRNAAEALHWSLQQLRERGMPMFRWALFVHIGI</sequence>
<dbReference type="InParanoid" id="A0A165GI87"/>
<name>A0A165GI87_9BASI</name>
<reference evidence="2 3" key="1">
    <citation type="journal article" date="2016" name="Mol. Biol. Evol.">
        <title>Comparative Genomics of Early-Diverging Mushroom-Forming Fungi Provides Insights into the Origins of Lignocellulose Decay Capabilities.</title>
        <authorList>
            <person name="Nagy L.G."/>
            <person name="Riley R."/>
            <person name="Tritt A."/>
            <person name="Adam C."/>
            <person name="Daum C."/>
            <person name="Floudas D."/>
            <person name="Sun H."/>
            <person name="Yadav J.S."/>
            <person name="Pangilinan J."/>
            <person name="Larsson K.H."/>
            <person name="Matsuura K."/>
            <person name="Barry K."/>
            <person name="Labutti K."/>
            <person name="Kuo R."/>
            <person name="Ohm R.A."/>
            <person name="Bhattacharya S.S."/>
            <person name="Shirouzu T."/>
            <person name="Yoshinaga Y."/>
            <person name="Martin F.M."/>
            <person name="Grigoriev I.V."/>
            <person name="Hibbett D.S."/>
        </authorList>
    </citation>
    <scope>NUCLEOTIDE SEQUENCE [LARGE SCALE GENOMIC DNA]</scope>
    <source>
        <strain evidence="2 3">HHB12733</strain>
    </source>
</reference>
<dbReference type="EMBL" id="KV423955">
    <property type="protein sequence ID" value="KZT58103.1"/>
    <property type="molecule type" value="Genomic_DNA"/>
</dbReference>
<gene>
    <name evidence="2" type="ORF">CALCODRAFT_433190</name>
</gene>
<evidence type="ECO:0000313" key="2">
    <source>
        <dbReference type="EMBL" id="KZT58103.1"/>
    </source>
</evidence>
<dbReference type="OrthoDB" id="3260348at2759"/>
<protein>
    <recommendedName>
        <fullName evidence="1">CHAT domain-containing protein</fullName>
    </recommendedName>
</protein>
<feature type="domain" description="CHAT" evidence="1">
    <location>
        <begin position="64"/>
        <end position="336"/>
    </location>
</feature>
<accession>A0A165GI87</accession>
<dbReference type="AlphaFoldDB" id="A0A165GI87"/>
<dbReference type="InterPro" id="IPR024983">
    <property type="entry name" value="CHAT_dom"/>
</dbReference>
<evidence type="ECO:0000259" key="1">
    <source>
        <dbReference type="Pfam" id="PF12770"/>
    </source>
</evidence>